<evidence type="ECO:0000313" key="4">
    <source>
        <dbReference type="EMBL" id="KAK6519938.1"/>
    </source>
</evidence>
<feature type="compositionally biased region" description="Polar residues" evidence="2">
    <location>
        <begin position="1"/>
        <end position="13"/>
    </location>
</feature>
<evidence type="ECO:0000256" key="2">
    <source>
        <dbReference type="SAM" id="MobiDB-lite"/>
    </source>
</evidence>
<protein>
    <recommendedName>
        <fullName evidence="3">C2H2-type domain-containing protein</fullName>
    </recommendedName>
</protein>
<organism evidence="4 5">
    <name type="scientific">Arthrobotrys conoides</name>
    <dbReference type="NCBI Taxonomy" id="74498"/>
    <lineage>
        <taxon>Eukaryota</taxon>
        <taxon>Fungi</taxon>
        <taxon>Dikarya</taxon>
        <taxon>Ascomycota</taxon>
        <taxon>Pezizomycotina</taxon>
        <taxon>Orbiliomycetes</taxon>
        <taxon>Orbiliales</taxon>
        <taxon>Orbiliaceae</taxon>
        <taxon>Arthrobotrys</taxon>
    </lineage>
</organism>
<dbReference type="GO" id="GO:0008270">
    <property type="term" value="F:zinc ion binding"/>
    <property type="evidence" value="ECO:0007669"/>
    <property type="project" value="UniProtKB-KW"/>
</dbReference>
<reference evidence="4 5" key="1">
    <citation type="submission" date="2019-10" db="EMBL/GenBank/DDBJ databases">
        <authorList>
            <person name="Palmer J.M."/>
        </authorList>
    </citation>
    <scope>NUCLEOTIDE SEQUENCE [LARGE SCALE GENOMIC DNA]</scope>
    <source>
        <strain evidence="4 5">TWF506</strain>
    </source>
</reference>
<keyword evidence="1" id="KW-0863">Zinc-finger</keyword>
<dbReference type="InterPro" id="IPR055303">
    <property type="entry name" value="ATMIN"/>
</dbReference>
<dbReference type="AlphaFoldDB" id="A0AAN8NFD3"/>
<dbReference type="GO" id="GO:0045944">
    <property type="term" value="P:positive regulation of transcription by RNA polymerase II"/>
    <property type="evidence" value="ECO:0007669"/>
    <property type="project" value="InterPro"/>
</dbReference>
<dbReference type="EMBL" id="JAVHJM010000001">
    <property type="protein sequence ID" value="KAK6519938.1"/>
    <property type="molecule type" value="Genomic_DNA"/>
</dbReference>
<feature type="region of interest" description="Disordered" evidence="2">
    <location>
        <begin position="61"/>
        <end position="87"/>
    </location>
</feature>
<name>A0AAN8NFD3_9PEZI</name>
<evidence type="ECO:0000259" key="3">
    <source>
        <dbReference type="PROSITE" id="PS50157"/>
    </source>
</evidence>
<dbReference type="Proteomes" id="UP001307849">
    <property type="component" value="Unassembled WGS sequence"/>
</dbReference>
<sequence length="507" mass="58428">MNPSHLSDPNQQWWDPDAGFENSTNAGTSWYPNQVSAPEFESYGRIPHDQHGYSHHEAVHSFEDSQHGRSHRSRKRPDQNLDLRERDFKVNSYRPVFSVPPENVSRTSKDGSYEFAESCHAFRARPDSPSGEMLQDVTGRHNIKRKDTSRRALHYTQEAEFGDKYGPEAHRPSEFAFDKSNQDATLIFYCPHIDCGYAGPDKNSLRKHLSIHGARKFSCEKCTADFHTARDLRRHQEAKHPISNARKIFICKVPRCNRDETRPFTRKDNARQHVIQVHEVENDRAEDFIKEIMGASPEKPTFRAHRPTGSSSTDDTIYSNLSHDSNASYNSFEDPEGEDIIAEFTYLQEYDSDLDVGYPSSQDWQQDSFCAWASEHEQQMKPFDLSPQFQGRRRSKPEIQSRSASHLDRQAPLYQRREGMVQDEACQSYNHTERSSRYVNQSHIRPISQIKEESPDPRQRYRFPSNAATAIEKPAKQFPNSGGKTYHPETSVTTESLEAAFEKVLVL</sequence>
<dbReference type="GO" id="GO:0005634">
    <property type="term" value="C:nucleus"/>
    <property type="evidence" value="ECO:0007669"/>
    <property type="project" value="TreeGrafter"/>
</dbReference>
<feature type="region of interest" description="Disordered" evidence="2">
    <location>
        <begin position="382"/>
        <end position="459"/>
    </location>
</feature>
<keyword evidence="5" id="KW-1185">Reference proteome</keyword>
<dbReference type="PANTHER" id="PTHR46664:SF1">
    <property type="entry name" value="ATM INTERACTOR"/>
    <property type="match status" value="1"/>
</dbReference>
<accession>A0AAN8NFD3</accession>
<comment type="caution">
    <text evidence="4">The sequence shown here is derived from an EMBL/GenBank/DDBJ whole genome shotgun (WGS) entry which is preliminary data.</text>
</comment>
<feature type="compositionally biased region" description="Polar residues" evidence="2">
    <location>
        <begin position="21"/>
        <end position="34"/>
    </location>
</feature>
<dbReference type="GO" id="GO:0000976">
    <property type="term" value="F:transcription cis-regulatory region binding"/>
    <property type="evidence" value="ECO:0007669"/>
    <property type="project" value="InterPro"/>
</dbReference>
<dbReference type="GO" id="GO:0000981">
    <property type="term" value="F:DNA-binding transcription factor activity, RNA polymerase II-specific"/>
    <property type="evidence" value="ECO:0007669"/>
    <property type="project" value="TreeGrafter"/>
</dbReference>
<dbReference type="Gene3D" id="3.30.160.60">
    <property type="entry name" value="Classic Zinc Finger"/>
    <property type="match status" value="1"/>
</dbReference>
<feature type="domain" description="C2H2-type" evidence="3">
    <location>
        <begin position="217"/>
        <end position="240"/>
    </location>
</feature>
<dbReference type="PANTHER" id="PTHR46664">
    <property type="entry name" value="ATM INTERACTOR"/>
    <property type="match status" value="1"/>
</dbReference>
<keyword evidence="1" id="KW-0479">Metal-binding</keyword>
<dbReference type="PROSITE" id="PS50157">
    <property type="entry name" value="ZINC_FINGER_C2H2_2"/>
    <property type="match status" value="2"/>
</dbReference>
<feature type="compositionally biased region" description="Basic and acidic residues" evidence="2">
    <location>
        <begin position="405"/>
        <end position="420"/>
    </location>
</feature>
<keyword evidence="1" id="KW-0862">Zinc</keyword>
<evidence type="ECO:0000256" key="1">
    <source>
        <dbReference type="PROSITE-ProRule" id="PRU00042"/>
    </source>
</evidence>
<proteinExistence type="predicted"/>
<dbReference type="PROSITE" id="PS00028">
    <property type="entry name" value="ZINC_FINGER_C2H2_1"/>
    <property type="match status" value="1"/>
</dbReference>
<dbReference type="InterPro" id="IPR013087">
    <property type="entry name" value="Znf_C2H2_type"/>
</dbReference>
<evidence type="ECO:0000313" key="5">
    <source>
        <dbReference type="Proteomes" id="UP001307849"/>
    </source>
</evidence>
<feature type="domain" description="C2H2-type" evidence="3">
    <location>
        <begin position="188"/>
        <end position="217"/>
    </location>
</feature>
<feature type="compositionally biased region" description="Basic and acidic residues" evidence="2">
    <location>
        <begin position="76"/>
        <end position="87"/>
    </location>
</feature>
<gene>
    <name evidence="4" type="ORF">TWF506_000232</name>
</gene>
<feature type="compositionally biased region" description="Basic and acidic residues" evidence="2">
    <location>
        <begin position="450"/>
        <end position="459"/>
    </location>
</feature>
<feature type="region of interest" description="Disordered" evidence="2">
    <location>
        <begin position="1"/>
        <end position="34"/>
    </location>
</feature>
<dbReference type="SMART" id="SM00355">
    <property type="entry name" value="ZnF_C2H2"/>
    <property type="match status" value="3"/>
</dbReference>